<dbReference type="FunCoup" id="A0A1Y1USD3">
    <property type="interactions" value="304"/>
</dbReference>
<dbReference type="PANTHER" id="PTHR21013">
    <property type="entry name" value="ATP SYNTHASE MITOCHONDRIAL F1 COMPLEX ASSEMBLY FACTOR 2/ATP12 PROTEIN, MITOCHONDRIAL PRECURSOR"/>
    <property type="match status" value="1"/>
</dbReference>
<keyword evidence="3" id="KW-0809">Transit peptide</keyword>
<evidence type="ECO:0000256" key="1">
    <source>
        <dbReference type="ARBA" id="ARBA00004173"/>
    </source>
</evidence>
<dbReference type="GeneID" id="33556216"/>
<evidence type="ECO:0000256" key="2">
    <source>
        <dbReference type="ARBA" id="ARBA00008231"/>
    </source>
</evidence>
<dbReference type="OrthoDB" id="5673at2759"/>
<dbReference type="Proteomes" id="UP000193218">
    <property type="component" value="Unassembled WGS sequence"/>
</dbReference>
<dbReference type="STRING" id="4999.A0A1Y1USD3"/>
<dbReference type="InterPro" id="IPR023335">
    <property type="entry name" value="ATP12_ortho_dom_sf"/>
</dbReference>
<dbReference type="Gene3D" id="1.10.3580.10">
    <property type="entry name" value="ATP12 ATPase"/>
    <property type="match status" value="1"/>
</dbReference>
<evidence type="ECO:0008006" key="8">
    <source>
        <dbReference type="Google" id="ProtNLM"/>
    </source>
</evidence>
<comment type="caution">
    <text evidence="6">The sequence shown here is derived from an EMBL/GenBank/DDBJ whole genome shotgun (WGS) entry which is preliminary data.</text>
</comment>
<dbReference type="InterPro" id="IPR011419">
    <property type="entry name" value="ATP12_ATP_synth-F1-assembly"/>
</dbReference>
<dbReference type="Pfam" id="PF07542">
    <property type="entry name" value="ATP12"/>
    <property type="match status" value="1"/>
</dbReference>
<dbReference type="SUPFAM" id="SSF160909">
    <property type="entry name" value="ATP12-like"/>
    <property type="match status" value="1"/>
</dbReference>
<dbReference type="GO" id="GO:0005739">
    <property type="term" value="C:mitochondrion"/>
    <property type="evidence" value="ECO:0007669"/>
    <property type="project" value="UniProtKB-SubCell"/>
</dbReference>
<dbReference type="Gene3D" id="3.30.2180.10">
    <property type="entry name" value="ATP12-like"/>
    <property type="match status" value="1"/>
</dbReference>
<gene>
    <name evidence="6" type="ORF">BD324DRAFT_612582</name>
</gene>
<sequence length="294" mass="33055">MKSLRLARLVRATRPQPAPICQSCPSRLLLRSYISTRPRFAEVQSGPIISQSNRAEITLRRFWKSAHVAEEADGTFRIKLDHRDLKAPSGKILVLPKGKRLFATLIAAEWDNQAEAMKPTSLALTSLAFRAIDGFNDPASRCKVVDKLMQYLETDTILYHDDGTGAPTLESMQRHHWDPLLQWVTESFGIELSLATGFSPAKQSPPVLERLRQEIDKMDHWQLAAFERATYASKSFIIGLALCSGRLTADQASDASHVEVRSQIERWGEVEDSHDVDYQDIRKMLGSVAISLIE</sequence>
<protein>
    <recommendedName>
        <fullName evidence="8">ATP12-domain-containing protein</fullName>
    </recommendedName>
</protein>
<keyword evidence="4" id="KW-0496">Mitochondrion</keyword>
<dbReference type="PANTHER" id="PTHR21013:SF10">
    <property type="entry name" value="ATP SYNTHASE MITOCHONDRIAL F1 COMPLEX ASSEMBLY FACTOR 2"/>
    <property type="match status" value="1"/>
</dbReference>
<dbReference type="AlphaFoldDB" id="A0A1Y1USD3"/>
<evidence type="ECO:0000256" key="4">
    <source>
        <dbReference type="ARBA" id="ARBA00023128"/>
    </source>
</evidence>
<evidence type="ECO:0000256" key="3">
    <source>
        <dbReference type="ARBA" id="ARBA00022946"/>
    </source>
</evidence>
<reference evidence="6 7" key="1">
    <citation type="submission" date="2017-03" db="EMBL/GenBank/DDBJ databases">
        <title>Widespread Adenine N6-methylation of Active Genes in Fungi.</title>
        <authorList>
            <consortium name="DOE Joint Genome Institute"/>
            <person name="Mondo S.J."/>
            <person name="Dannebaum R.O."/>
            <person name="Kuo R.C."/>
            <person name="Louie K.B."/>
            <person name="Bewick A.J."/>
            <person name="Labutti K."/>
            <person name="Haridas S."/>
            <person name="Kuo A."/>
            <person name="Salamov A."/>
            <person name="Ahrendt S.R."/>
            <person name="Lau R."/>
            <person name="Bowen B.P."/>
            <person name="Lipzen A."/>
            <person name="Sullivan W."/>
            <person name="Andreopoulos W.B."/>
            <person name="Clum A."/>
            <person name="Lindquist E."/>
            <person name="Daum C."/>
            <person name="Northen T.R."/>
            <person name="Ramamoorthy G."/>
            <person name="Schmitz R.J."/>
            <person name="Gryganskyi A."/>
            <person name="Culley D."/>
            <person name="Magnuson J."/>
            <person name="James T.Y."/>
            <person name="O'Malley M.A."/>
            <person name="Stajich J.E."/>
            <person name="Spatafora J.W."/>
            <person name="Visel A."/>
            <person name="Grigoriev I.V."/>
        </authorList>
    </citation>
    <scope>NUCLEOTIDE SEQUENCE [LARGE SCALE GENOMIC DNA]</scope>
    <source>
        <strain evidence="6 7">NRRL Y-17943</strain>
    </source>
</reference>
<keyword evidence="7" id="KW-1185">Reference proteome</keyword>
<name>A0A1Y1USD3_9TREE</name>
<dbReference type="RefSeq" id="XP_021874610.1">
    <property type="nucleotide sequence ID" value="XM_022014408.1"/>
</dbReference>
<dbReference type="GO" id="GO:0033615">
    <property type="term" value="P:mitochondrial proton-transporting ATP synthase complex assembly"/>
    <property type="evidence" value="ECO:0007669"/>
    <property type="project" value="TreeGrafter"/>
</dbReference>
<proteinExistence type="inferred from homology"/>
<dbReference type="InParanoid" id="A0A1Y1USD3"/>
<organism evidence="6 7">
    <name type="scientific">Kockovaella imperatae</name>
    <dbReference type="NCBI Taxonomy" id="4999"/>
    <lineage>
        <taxon>Eukaryota</taxon>
        <taxon>Fungi</taxon>
        <taxon>Dikarya</taxon>
        <taxon>Basidiomycota</taxon>
        <taxon>Agaricomycotina</taxon>
        <taxon>Tremellomycetes</taxon>
        <taxon>Tremellales</taxon>
        <taxon>Cuniculitremaceae</taxon>
        <taxon>Kockovaella</taxon>
    </lineage>
</organism>
<evidence type="ECO:0000313" key="6">
    <source>
        <dbReference type="EMBL" id="ORX40931.1"/>
    </source>
</evidence>
<evidence type="ECO:0000313" key="7">
    <source>
        <dbReference type="Proteomes" id="UP000193218"/>
    </source>
</evidence>
<dbReference type="InterPro" id="IPR042272">
    <property type="entry name" value="ATP12_ATP_synth-F1-assembly_N"/>
</dbReference>
<accession>A0A1Y1USD3</accession>
<evidence type="ECO:0000256" key="5">
    <source>
        <dbReference type="ARBA" id="ARBA00023186"/>
    </source>
</evidence>
<keyword evidence="5" id="KW-0143">Chaperone</keyword>
<comment type="similarity">
    <text evidence="2">Belongs to the ATP12 family.</text>
</comment>
<comment type="subcellular location">
    <subcellularLocation>
        <location evidence="1">Mitochondrion</location>
    </subcellularLocation>
</comment>
<dbReference type="EMBL" id="NBSH01000001">
    <property type="protein sequence ID" value="ORX40931.1"/>
    <property type="molecule type" value="Genomic_DNA"/>
</dbReference>